<evidence type="ECO:0000256" key="5">
    <source>
        <dbReference type="ARBA" id="ARBA00023027"/>
    </source>
</evidence>
<evidence type="ECO:0000313" key="8">
    <source>
        <dbReference type="EMBL" id="WUV46629.1"/>
    </source>
</evidence>
<dbReference type="PANTHER" id="PTHR43880">
    <property type="entry name" value="ALCOHOL DEHYDROGENASE"/>
    <property type="match status" value="1"/>
</dbReference>
<evidence type="ECO:0000256" key="4">
    <source>
        <dbReference type="ARBA" id="ARBA00023002"/>
    </source>
</evidence>
<sequence>MSYAKTVAAVCREFGKPLEIESLELQAPGPTEALVRVEAASVCLTDIMMRSGALPVSLPMVLGHEGSGVVEAIGSEVHRVKPGDRVVMSWIPQCGACFFCRRGQPHLCEPGSRAVAGHTVTNGETRLRAGVESVRQLSGLGTFATSMVAMQDALVPVGNDVPFEVASVIGCAVLTGFGAAVNTADIRPGDTVVVLGCGGVGQNIIQGAVICGAERVIAVDINEMAGKIALARGATDFVLNDDGALDAVLELTAGRGADVVLESVGRTDAMSVGLSMTRRGGQFVVAGMTRFSDTWTIAPMPQFTGAERRILGSRYGSCDIARDVPRIVDHYRKGELSLSDMLGAHVPLERVNELFDHPAPAAGRPMVTFG</sequence>
<proteinExistence type="inferred from homology"/>
<dbReference type="InterPro" id="IPR013154">
    <property type="entry name" value="ADH-like_N"/>
</dbReference>
<dbReference type="SUPFAM" id="SSF50129">
    <property type="entry name" value="GroES-like"/>
    <property type="match status" value="1"/>
</dbReference>
<protein>
    <submittedName>
        <fullName evidence="8">Alcohol dehydrogenase catalytic domain-containing protein</fullName>
    </submittedName>
</protein>
<dbReference type="InterPro" id="IPR013149">
    <property type="entry name" value="ADH-like_C"/>
</dbReference>
<dbReference type="SMART" id="SM00829">
    <property type="entry name" value="PKS_ER"/>
    <property type="match status" value="1"/>
</dbReference>
<dbReference type="PROSITE" id="PS00059">
    <property type="entry name" value="ADH_ZINC"/>
    <property type="match status" value="1"/>
</dbReference>
<keyword evidence="4" id="KW-0560">Oxidoreductase</keyword>
<dbReference type="PANTHER" id="PTHR43880:SF12">
    <property type="entry name" value="ALCOHOL DEHYDROGENASE CLASS-3"/>
    <property type="match status" value="1"/>
</dbReference>
<keyword evidence="2 6" id="KW-0479">Metal-binding</keyword>
<dbReference type="SUPFAM" id="SSF51735">
    <property type="entry name" value="NAD(P)-binding Rossmann-fold domains"/>
    <property type="match status" value="1"/>
</dbReference>
<reference evidence="8" key="1">
    <citation type="submission" date="2022-10" db="EMBL/GenBank/DDBJ databases">
        <title>The complete genomes of actinobacterial strains from the NBC collection.</title>
        <authorList>
            <person name="Joergensen T.S."/>
            <person name="Alvarez Arevalo M."/>
            <person name="Sterndorff E.B."/>
            <person name="Faurdal D."/>
            <person name="Vuksanovic O."/>
            <person name="Mourched A.-S."/>
            <person name="Charusanti P."/>
            <person name="Shaw S."/>
            <person name="Blin K."/>
            <person name="Weber T."/>
        </authorList>
    </citation>
    <scope>NUCLEOTIDE SEQUENCE</scope>
    <source>
        <strain evidence="8">NBC_01482</strain>
    </source>
</reference>
<dbReference type="Pfam" id="PF08240">
    <property type="entry name" value="ADH_N"/>
    <property type="match status" value="1"/>
</dbReference>
<evidence type="ECO:0000256" key="1">
    <source>
        <dbReference type="ARBA" id="ARBA00008072"/>
    </source>
</evidence>
<keyword evidence="5" id="KW-0520">NAD</keyword>
<dbReference type="InterPro" id="IPR020843">
    <property type="entry name" value="ER"/>
</dbReference>
<dbReference type="Gene3D" id="3.40.50.720">
    <property type="entry name" value="NAD(P)-binding Rossmann-like Domain"/>
    <property type="match status" value="1"/>
</dbReference>
<comment type="cofactor">
    <cofactor evidence="6">
        <name>Zn(2+)</name>
        <dbReference type="ChEBI" id="CHEBI:29105"/>
    </cofactor>
</comment>
<dbReference type="InterPro" id="IPR002328">
    <property type="entry name" value="ADH_Zn_CS"/>
</dbReference>
<dbReference type="Pfam" id="PF00107">
    <property type="entry name" value="ADH_zinc_N"/>
    <property type="match status" value="1"/>
</dbReference>
<gene>
    <name evidence="8" type="ORF">OG563_47675</name>
</gene>
<evidence type="ECO:0000313" key="9">
    <source>
        <dbReference type="Proteomes" id="UP001432062"/>
    </source>
</evidence>
<comment type="similarity">
    <text evidence="1 6">Belongs to the zinc-containing alcohol dehydrogenase family.</text>
</comment>
<organism evidence="8 9">
    <name type="scientific">Nocardia vinacea</name>
    <dbReference type="NCBI Taxonomy" id="96468"/>
    <lineage>
        <taxon>Bacteria</taxon>
        <taxon>Bacillati</taxon>
        <taxon>Actinomycetota</taxon>
        <taxon>Actinomycetes</taxon>
        <taxon>Mycobacteriales</taxon>
        <taxon>Nocardiaceae</taxon>
        <taxon>Nocardia</taxon>
    </lineage>
</organism>
<evidence type="ECO:0000259" key="7">
    <source>
        <dbReference type="SMART" id="SM00829"/>
    </source>
</evidence>
<evidence type="ECO:0000256" key="2">
    <source>
        <dbReference type="ARBA" id="ARBA00022723"/>
    </source>
</evidence>
<evidence type="ECO:0000256" key="3">
    <source>
        <dbReference type="ARBA" id="ARBA00022833"/>
    </source>
</evidence>
<dbReference type="InterPro" id="IPR036291">
    <property type="entry name" value="NAD(P)-bd_dom_sf"/>
</dbReference>
<keyword evidence="9" id="KW-1185">Reference proteome</keyword>
<dbReference type="InterPro" id="IPR011032">
    <property type="entry name" value="GroES-like_sf"/>
</dbReference>
<feature type="domain" description="Enoyl reductase (ER)" evidence="7">
    <location>
        <begin position="15"/>
        <end position="346"/>
    </location>
</feature>
<dbReference type="Gene3D" id="3.90.180.10">
    <property type="entry name" value="Medium-chain alcohol dehydrogenases, catalytic domain"/>
    <property type="match status" value="1"/>
</dbReference>
<keyword evidence="3 6" id="KW-0862">Zinc</keyword>
<dbReference type="RefSeq" id="WP_329410523.1">
    <property type="nucleotide sequence ID" value="NZ_CP109441.1"/>
</dbReference>
<dbReference type="EMBL" id="CP109441">
    <property type="protein sequence ID" value="WUV46629.1"/>
    <property type="molecule type" value="Genomic_DNA"/>
</dbReference>
<accession>A0ABZ1YTQ0</accession>
<name>A0ABZ1YTQ0_9NOCA</name>
<evidence type="ECO:0000256" key="6">
    <source>
        <dbReference type="RuleBase" id="RU361277"/>
    </source>
</evidence>
<dbReference type="Proteomes" id="UP001432062">
    <property type="component" value="Chromosome"/>
</dbReference>